<dbReference type="RefSeq" id="WP_201375645.1">
    <property type="nucleotide sequence ID" value="NZ_BNJG01000003.1"/>
</dbReference>
<feature type="compositionally biased region" description="Polar residues" evidence="2">
    <location>
        <begin position="681"/>
        <end position="695"/>
    </location>
</feature>
<keyword evidence="3" id="KW-0812">Transmembrane</keyword>
<accession>A0ABQ3V3I6</accession>
<feature type="transmembrane region" description="Helical" evidence="3">
    <location>
        <begin position="100"/>
        <end position="118"/>
    </location>
</feature>
<dbReference type="Proteomes" id="UP000654345">
    <property type="component" value="Unassembled WGS sequence"/>
</dbReference>
<feature type="coiled-coil region" evidence="1">
    <location>
        <begin position="626"/>
        <end position="653"/>
    </location>
</feature>
<evidence type="ECO:0000256" key="3">
    <source>
        <dbReference type="SAM" id="Phobius"/>
    </source>
</evidence>
<keyword evidence="5" id="KW-1185">Reference proteome</keyword>
<evidence type="ECO:0000313" key="4">
    <source>
        <dbReference type="EMBL" id="GHO59460.1"/>
    </source>
</evidence>
<feature type="transmembrane region" description="Helical" evidence="3">
    <location>
        <begin position="198"/>
        <end position="215"/>
    </location>
</feature>
<dbReference type="EMBL" id="BNJG01000003">
    <property type="protein sequence ID" value="GHO59460.1"/>
    <property type="molecule type" value="Genomic_DNA"/>
</dbReference>
<keyword evidence="3" id="KW-0472">Membrane</keyword>
<protein>
    <recommendedName>
        <fullName evidence="6">HAMP domain-containing protein</fullName>
    </recommendedName>
</protein>
<sequence>MSSYQDSARFANSRPLGVLNPASGAGFMQSLNAPDNKAASSVQESFTFTGEALARDTWGERYGFWIVLCFTLAFALFLIVMILAGNVPGKSFPLKSISDIMQFAGECIGLFFCVRVALRLQRVTRQLKQELRQKEAWKHSPNETAQARATYQAAQRAFLAWTCLAIAIALYASGQAVWTSYDVRMNSADVPFPGLYDIGFVACYPFFLLGTLLLTRRNKAAVGRVRLLLDALAVIGAALAISWFFLLNPLIASLAQQPSQGAAFLSVYFPTGDLFLVAVGALLMFSPLSNRDQQSVFMRLCLGLFCLAVTDSLLAYYSLSFSFNTGTLQDVLWPLSMALIGLAAIEYPLSIARGQVQQANTQNARIVATSLSARNQNSQTAGIAQAIAPFILILLTCALLLTVVAPKGGQILMQADLVALGLVLIIIVRQALTLIENNRLTMQMRGELVISRRELQVTRREADEASRSAQNKQVLEEGITLLREVHARVARGDIAARAPTVPGPLLPIAISLNLMLDRLSSLSERGSRYDRLVQDCRALQQGIERLTQGKPVMPNNQPPVNHPELRALFLGLSHLQRSQDSQQRRQQGSLSTLNNLMRRFRDSIYEIRRSPLFEEQAQVNFERMLLDRVIRELDLMEQQIQNLLGKNIDAQALTPISMPQAYQLEAPTPSRRAQEAGASERVQQSQPFNGKSQRLYNPYQRIRRNTDEQ</sequence>
<feature type="transmembrane region" description="Helical" evidence="3">
    <location>
        <begin position="417"/>
        <end position="435"/>
    </location>
</feature>
<name>A0ABQ3V3I6_9CHLR</name>
<gene>
    <name evidence="4" type="ORF">KSB_79350</name>
</gene>
<feature type="transmembrane region" description="Helical" evidence="3">
    <location>
        <begin position="227"/>
        <end position="247"/>
    </location>
</feature>
<keyword evidence="1" id="KW-0175">Coiled coil</keyword>
<feature type="transmembrane region" description="Helical" evidence="3">
    <location>
        <begin position="158"/>
        <end position="178"/>
    </location>
</feature>
<feature type="transmembrane region" description="Helical" evidence="3">
    <location>
        <begin position="383"/>
        <end position="405"/>
    </location>
</feature>
<evidence type="ECO:0008006" key="6">
    <source>
        <dbReference type="Google" id="ProtNLM"/>
    </source>
</evidence>
<organism evidence="4 5">
    <name type="scientific">Ktedonobacter robiniae</name>
    <dbReference type="NCBI Taxonomy" id="2778365"/>
    <lineage>
        <taxon>Bacteria</taxon>
        <taxon>Bacillati</taxon>
        <taxon>Chloroflexota</taxon>
        <taxon>Ktedonobacteria</taxon>
        <taxon>Ktedonobacterales</taxon>
        <taxon>Ktedonobacteraceae</taxon>
        <taxon>Ktedonobacter</taxon>
    </lineage>
</organism>
<feature type="transmembrane region" description="Helical" evidence="3">
    <location>
        <begin position="331"/>
        <end position="349"/>
    </location>
</feature>
<feature type="transmembrane region" description="Helical" evidence="3">
    <location>
        <begin position="267"/>
        <end position="285"/>
    </location>
</feature>
<evidence type="ECO:0000313" key="5">
    <source>
        <dbReference type="Proteomes" id="UP000654345"/>
    </source>
</evidence>
<evidence type="ECO:0000256" key="1">
    <source>
        <dbReference type="SAM" id="Coils"/>
    </source>
</evidence>
<proteinExistence type="predicted"/>
<reference evidence="4 5" key="1">
    <citation type="journal article" date="2021" name="Int. J. Syst. Evol. Microbiol.">
        <title>Reticulibacter mediterranei gen. nov., sp. nov., within the new family Reticulibacteraceae fam. nov., and Ktedonospora formicarum gen. nov., sp. nov., Ktedonobacter robiniae sp. nov., Dictyobacter formicarum sp. nov. and Dictyobacter arantiisoli sp. nov., belonging to the class Ktedonobacteria.</title>
        <authorList>
            <person name="Yabe S."/>
            <person name="Zheng Y."/>
            <person name="Wang C.M."/>
            <person name="Sakai Y."/>
            <person name="Abe K."/>
            <person name="Yokota A."/>
            <person name="Donadio S."/>
            <person name="Cavaletti L."/>
            <person name="Monciardini P."/>
        </authorList>
    </citation>
    <scope>NUCLEOTIDE SEQUENCE [LARGE SCALE GENOMIC DNA]</scope>
    <source>
        <strain evidence="4 5">SOSP1-30</strain>
    </source>
</reference>
<feature type="transmembrane region" description="Helical" evidence="3">
    <location>
        <begin position="62"/>
        <end position="85"/>
    </location>
</feature>
<feature type="region of interest" description="Disordered" evidence="2">
    <location>
        <begin position="666"/>
        <end position="709"/>
    </location>
</feature>
<comment type="caution">
    <text evidence="4">The sequence shown here is derived from an EMBL/GenBank/DDBJ whole genome shotgun (WGS) entry which is preliminary data.</text>
</comment>
<evidence type="ECO:0000256" key="2">
    <source>
        <dbReference type="SAM" id="MobiDB-lite"/>
    </source>
</evidence>
<keyword evidence="3" id="KW-1133">Transmembrane helix</keyword>
<feature type="transmembrane region" description="Helical" evidence="3">
    <location>
        <begin position="297"/>
        <end position="319"/>
    </location>
</feature>